<proteinExistence type="predicted"/>
<dbReference type="EMBL" id="BJYI01000019">
    <property type="protein sequence ID" value="GEN73743.1"/>
    <property type="molecule type" value="Genomic_DNA"/>
</dbReference>
<protein>
    <submittedName>
        <fullName evidence="1">Uncharacterized protein</fullName>
    </submittedName>
</protein>
<dbReference type="RefSeq" id="WP_111960778.1">
    <property type="nucleotide sequence ID" value="NZ_BJYI01000019.1"/>
</dbReference>
<dbReference type="Proteomes" id="UP000321150">
    <property type="component" value="Unassembled WGS sequence"/>
</dbReference>
<accession>A0A511YEY5</accession>
<sequence>MSEFCTPLPEDRKKYIKDLGSILVDDYGKKKFYKPEEIKKANQKTSWSNISGAIDYSCWGMAVFSSHEDFDSYHKASGEICDYAEMKQAMLEGISSGGFNFVIPELSDTEIDLSWLDIGDIFQAVGEFFSSFLD</sequence>
<dbReference type="OrthoDB" id="6057961at2"/>
<gene>
    <name evidence="1" type="ORF">CLA01_38150</name>
</gene>
<evidence type="ECO:0000313" key="2">
    <source>
        <dbReference type="Proteomes" id="UP000321150"/>
    </source>
</evidence>
<reference evidence="1 2" key="1">
    <citation type="submission" date="2019-07" db="EMBL/GenBank/DDBJ databases">
        <title>Whole genome shotgun sequence of Chryseobacterium lathyri NBRC 105250.</title>
        <authorList>
            <person name="Hosoyama A."/>
            <person name="Uohara A."/>
            <person name="Ohji S."/>
            <person name="Ichikawa N."/>
        </authorList>
    </citation>
    <scope>NUCLEOTIDE SEQUENCE [LARGE SCALE GENOMIC DNA]</scope>
    <source>
        <strain evidence="1 2">NBRC 105250</strain>
    </source>
</reference>
<dbReference type="AlphaFoldDB" id="A0A511YEY5"/>
<evidence type="ECO:0000313" key="1">
    <source>
        <dbReference type="EMBL" id="GEN73743.1"/>
    </source>
</evidence>
<organism evidence="1 2">
    <name type="scientific">Chryseobacterium lathyri</name>
    <dbReference type="NCBI Taxonomy" id="395933"/>
    <lineage>
        <taxon>Bacteria</taxon>
        <taxon>Pseudomonadati</taxon>
        <taxon>Bacteroidota</taxon>
        <taxon>Flavobacteriia</taxon>
        <taxon>Flavobacteriales</taxon>
        <taxon>Weeksellaceae</taxon>
        <taxon>Chryseobacterium group</taxon>
        <taxon>Chryseobacterium</taxon>
    </lineage>
</organism>
<comment type="caution">
    <text evidence="1">The sequence shown here is derived from an EMBL/GenBank/DDBJ whole genome shotgun (WGS) entry which is preliminary data.</text>
</comment>
<name>A0A511YEY5_9FLAO</name>